<dbReference type="RefSeq" id="WP_345652408.1">
    <property type="nucleotide sequence ID" value="NZ_BAABLY010000082.1"/>
</dbReference>
<feature type="domain" description="Alkaline phosphatase-like protein PglZ second" evidence="2">
    <location>
        <begin position="175"/>
        <end position="316"/>
    </location>
</feature>
<dbReference type="Pfam" id="PF25861">
    <property type="entry name" value="PglZ_2nd"/>
    <property type="match status" value="1"/>
</dbReference>
<organism evidence="4 5">
    <name type="scientific">Pseudonocardia tropica</name>
    <dbReference type="NCBI Taxonomy" id="681289"/>
    <lineage>
        <taxon>Bacteria</taxon>
        <taxon>Bacillati</taxon>
        <taxon>Actinomycetota</taxon>
        <taxon>Actinomycetes</taxon>
        <taxon>Pseudonocardiales</taxon>
        <taxon>Pseudonocardiaceae</taxon>
        <taxon>Pseudonocardia</taxon>
    </lineage>
</organism>
<dbReference type="Proteomes" id="UP001464923">
    <property type="component" value="Unassembled WGS sequence"/>
</dbReference>
<keyword evidence="5" id="KW-1185">Reference proteome</keyword>
<name>A0ABV1JSH5_9PSEU</name>
<evidence type="ECO:0000313" key="4">
    <source>
        <dbReference type="EMBL" id="MEQ3538896.1"/>
    </source>
</evidence>
<feature type="domain" description="Alkaline phosphatase-like protein PglZ C-terminal" evidence="3">
    <location>
        <begin position="806"/>
        <end position="904"/>
    </location>
</feature>
<evidence type="ECO:0000313" key="5">
    <source>
        <dbReference type="Proteomes" id="UP001464923"/>
    </source>
</evidence>
<dbReference type="SUPFAM" id="SSF53649">
    <property type="entry name" value="Alkaline phosphatase-like"/>
    <property type="match status" value="1"/>
</dbReference>
<protein>
    <submittedName>
        <fullName evidence="4">BREX-2 system phosphatase PglZ</fullName>
    </submittedName>
</protein>
<dbReference type="Pfam" id="PF25863">
    <property type="entry name" value="PglZ_C"/>
    <property type="match status" value="1"/>
</dbReference>
<evidence type="ECO:0000259" key="2">
    <source>
        <dbReference type="Pfam" id="PF25861"/>
    </source>
</evidence>
<evidence type="ECO:0000259" key="3">
    <source>
        <dbReference type="Pfam" id="PF25863"/>
    </source>
</evidence>
<sequence length="908" mass="96740">MTPPEVDDRTLGQLLRSALPRDPNRRLVLVHGRYAPAARASFTVDVGDTIRTVTVADEHSVLGVLDAWQQHRDSGDDTSVLVVTTGVPDNVLGWDVRGHALRQRTLTVDRAEIVAQRFGAGEVEPRVRREPWLLDALLTAEPPDGWSRTGPVLTYAAAVRALVAVRFGLDDAAPDAGTLLEWSRTTGPDRFVALPPAEQDGLARWLGETVGPFAGLFTRLVRVGRATDVLPLGVLVSLIDEPDVPAQTMMAVGSLLGDVVSDERSRDAFVTAVLGTLERWIVHAEGGGLGAAEARDRVGEVLDRADTIATARGIEADDHPFLPSGFRGRLAAVAAALTPQPDDTGVPAALGALDRLREHRIARLLPERVAAAEMAVRLMRWLALPEPTEPGPVAHAVAAHLRIGGWVDRALTAVWAGEVSAGAAVGHAFGRIHDAARVRRDRQDQRFATRLRSWTEHAAAAAPGGALLVESVLDEVVAPLLTENDAPLVIVVDGMSAAVAAELGEQILDRGWTEISRDDAGREAAVAVVPSVTRASRTSLLAGRARTGDRNAERDGFTALWNRHRRGAVLLHKSDIAGAAGRRLSEQLVEALADPATVVGVVLNTVDDALDHGREGDRTGWRLADITYLPDLLDAARSYGRPVVVVSDHGHVLERSTASEKGGDGAAAPSARWRTGTPGEGEIELRGPRVLEGDGRVVVPWDESIRYTNRRAGYHGGASLAEMTVPVLVFVPAGDRPVPMGYAVLPAESTRPDWWNGRPTASPPTSVPAPPARKRKPAKVVEDTQPTLDDMPVPAAVTPVPPAPPPTRTVGRRVIASSRFTAQHASVRRAPEPVQVADLIDALVAAGGELTGTAAVARLGRAGRDPGIVLAHLQRLLNVEGYPVIVFDGRTARLDIDMLYLQFGLGGS</sequence>
<dbReference type="Pfam" id="PF08665">
    <property type="entry name" value="PglZ"/>
    <property type="match status" value="1"/>
</dbReference>
<accession>A0ABV1JSH5</accession>
<dbReference type="NCBIfam" id="NF033446">
    <property type="entry name" value="BREX_PglZ_2"/>
    <property type="match status" value="1"/>
</dbReference>
<reference evidence="4 5" key="1">
    <citation type="submission" date="2024-03" db="EMBL/GenBank/DDBJ databases">
        <title>Draft genome sequence of Pseudonocardia tropica JCM 19149.</title>
        <authorList>
            <person name="Butdee W."/>
            <person name="Duangmal K."/>
        </authorList>
    </citation>
    <scope>NUCLEOTIDE SEQUENCE [LARGE SCALE GENOMIC DNA]</scope>
    <source>
        <strain evidence="4 5">JCM 19149</strain>
    </source>
</reference>
<dbReference type="InterPro" id="IPR017850">
    <property type="entry name" value="Alkaline_phosphatase_core_sf"/>
</dbReference>
<gene>
    <name evidence="4" type="primary">pglZ</name>
    <name evidence="4" type="ORF">WHI96_08695</name>
</gene>
<dbReference type="EMBL" id="JBEDNP010000004">
    <property type="protein sequence ID" value="MEQ3538896.1"/>
    <property type="molecule type" value="Genomic_DNA"/>
</dbReference>
<proteinExistence type="predicted"/>
<feature type="region of interest" description="Disordered" evidence="1">
    <location>
        <begin position="754"/>
        <end position="808"/>
    </location>
</feature>
<comment type="caution">
    <text evidence="4">The sequence shown here is derived from an EMBL/GenBank/DDBJ whole genome shotgun (WGS) entry which is preliminary data.</text>
</comment>
<evidence type="ECO:0000256" key="1">
    <source>
        <dbReference type="SAM" id="MobiDB-lite"/>
    </source>
</evidence>
<dbReference type="InterPro" id="IPR058882">
    <property type="entry name" value="PglZ_C"/>
</dbReference>
<feature type="compositionally biased region" description="Pro residues" evidence="1">
    <location>
        <begin position="761"/>
        <end position="771"/>
    </location>
</feature>
<feature type="region of interest" description="Disordered" evidence="1">
    <location>
        <begin position="655"/>
        <end position="685"/>
    </location>
</feature>
<dbReference type="InterPro" id="IPR047992">
    <property type="entry name" value="BREX_PglZ"/>
</dbReference>
<dbReference type="InterPro" id="IPR058881">
    <property type="entry name" value="PglZ_2nd"/>
</dbReference>